<dbReference type="Proteomes" id="UP001151002">
    <property type="component" value="Unassembled WGS sequence"/>
</dbReference>
<gene>
    <name evidence="1" type="ORF">OWR29_10115</name>
</gene>
<keyword evidence="2" id="KW-1185">Reference proteome</keyword>
<dbReference type="EMBL" id="JAPNTZ010000003">
    <property type="protein sequence ID" value="MCY1138351.1"/>
    <property type="molecule type" value="Genomic_DNA"/>
</dbReference>
<organism evidence="1 2">
    <name type="scientific">Paractinoplanes pyxinae</name>
    <dbReference type="NCBI Taxonomy" id="2997416"/>
    <lineage>
        <taxon>Bacteria</taxon>
        <taxon>Bacillati</taxon>
        <taxon>Actinomycetota</taxon>
        <taxon>Actinomycetes</taxon>
        <taxon>Micromonosporales</taxon>
        <taxon>Micromonosporaceae</taxon>
        <taxon>Paractinoplanes</taxon>
    </lineage>
</organism>
<proteinExistence type="predicted"/>
<sequence>MAAVRRLPVLRTLGETGKPWNRADKLTLGLGIGTLVLAALGLWQTYSNNNKKPALRVAAVSAAAVQNIDAQDLDQDGRVIAPNPDGVPGDRVDITVVNSGSGEALISRADLEFSVATRLARCREVGGEVQIAANYDVKVPAPWGDPFGYESLRTPFVVEREMRFVVAPGKHERFTLTVGPETIPEMSMPWLYSFTLTLRHDNGAKLEVGKVSMLGIGGQTGAVYAEDGSPVGPGSPSERDCLRNNLKAVRMHQLAATGIRSEALKDYSDELANYAEDVGLTWPK</sequence>
<protein>
    <submittedName>
        <fullName evidence="1">Uncharacterized protein</fullName>
    </submittedName>
</protein>
<comment type="caution">
    <text evidence="1">The sequence shown here is derived from an EMBL/GenBank/DDBJ whole genome shotgun (WGS) entry which is preliminary data.</text>
</comment>
<dbReference type="RefSeq" id="WP_267562339.1">
    <property type="nucleotide sequence ID" value="NZ_JAPNTZ010000003.1"/>
</dbReference>
<accession>A0ABT4AVU3</accession>
<reference evidence="1" key="1">
    <citation type="submission" date="2022-11" db="EMBL/GenBank/DDBJ databases">
        <authorList>
            <person name="Somphong A."/>
            <person name="Phongsopitanun W."/>
        </authorList>
    </citation>
    <scope>NUCLEOTIDE SEQUENCE</scope>
    <source>
        <strain evidence="1">Pm04-4</strain>
    </source>
</reference>
<evidence type="ECO:0000313" key="2">
    <source>
        <dbReference type="Proteomes" id="UP001151002"/>
    </source>
</evidence>
<name>A0ABT4AVU3_9ACTN</name>
<evidence type="ECO:0000313" key="1">
    <source>
        <dbReference type="EMBL" id="MCY1138351.1"/>
    </source>
</evidence>